<proteinExistence type="predicted"/>
<evidence type="ECO:0000313" key="3">
    <source>
        <dbReference type="Proteomes" id="UP001519887"/>
    </source>
</evidence>
<dbReference type="InterPro" id="IPR039421">
    <property type="entry name" value="Type_1_exporter"/>
</dbReference>
<dbReference type="GO" id="GO:0005524">
    <property type="term" value="F:ATP binding"/>
    <property type="evidence" value="ECO:0007669"/>
    <property type="project" value="UniProtKB-KW"/>
</dbReference>
<gene>
    <name evidence="2" type="ORF">K0U00_25695</name>
</gene>
<sequence length="151" mass="16672">KVTAGDIYANIIGSANLTMEEAWESARMAGFDEDIRQMPMGMHTVISEGGSTLSGGQRQRLLIARAIARRPKIILFDEATSALDNRTQTIVSQSLEKLHATRVVIAHRLSTIMNADRIFVLEKGRIVQAGSYSDLMKQDGLFVELAKRQLA</sequence>
<dbReference type="PANTHER" id="PTHR24221:SF654">
    <property type="entry name" value="ATP-BINDING CASSETTE SUB-FAMILY B MEMBER 6"/>
    <property type="match status" value="1"/>
</dbReference>
<dbReference type="Pfam" id="PF00005">
    <property type="entry name" value="ABC_tran"/>
    <property type="match status" value="1"/>
</dbReference>
<accession>A0ABS7C933</accession>
<dbReference type="EMBL" id="JAHZIK010000852">
    <property type="protein sequence ID" value="MBW7457440.1"/>
    <property type="molecule type" value="Genomic_DNA"/>
</dbReference>
<keyword evidence="3" id="KW-1185">Reference proteome</keyword>
<dbReference type="Proteomes" id="UP001519887">
    <property type="component" value="Unassembled WGS sequence"/>
</dbReference>
<organism evidence="2 3">
    <name type="scientific">Paenibacillus sepulcri</name>
    <dbReference type="NCBI Taxonomy" id="359917"/>
    <lineage>
        <taxon>Bacteria</taxon>
        <taxon>Bacillati</taxon>
        <taxon>Bacillota</taxon>
        <taxon>Bacilli</taxon>
        <taxon>Bacillales</taxon>
        <taxon>Paenibacillaceae</taxon>
        <taxon>Paenibacillus</taxon>
    </lineage>
</organism>
<protein>
    <submittedName>
        <fullName evidence="2">ATP-binding cassette domain-containing protein</fullName>
    </submittedName>
</protein>
<evidence type="ECO:0000313" key="2">
    <source>
        <dbReference type="EMBL" id="MBW7457440.1"/>
    </source>
</evidence>
<name>A0ABS7C933_9BACL</name>
<keyword evidence="2" id="KW-0067">ATP-binding</keyword>
<dbReference type="SUPFAM" id="SSF52540">
    <property type="entry name" value="P-loop containing nucleoside triphosphate hydrolases"/>
    <property type="match status" value="1"/>
</dbReference>
<dbReference type="InterPro" id="IPR027417">
    <property type="entry name" value="P-loop_NTPase"/>
</dbReference>
<keyword evidence="2" id="KW-0547">Nucleotide-binding</keyword>
<feature type="domain" description="ABC transporter" evidence="1">
    <location>
        <begin position="17"/>
        <end position="81"/>
    </location>
</feature>
<dbReference type="PANTHER" id="PTHR24221">
    <property type="entry name" value="ATP-BINDING CASSETTE SUB-FAMILY B"/>
    <property type="match status" value="1"/>
</dbReference>
<dbReference type="Gene3D" id="3.40.50.300">
    <property type="entry name" value="P-loop containing nucleotide triphosphate hydrolases"/>
    <property type="match status" value="1"/>
</dbReference>
<reference evidence="2 3" key="1">
    <citation type="submission" date="2021-07" db="EMBL/GenBank/DDBJ databases">
        <title>Paenibacillus radiodurans sp. nov., isolated from the southeastern edge of Tengger Desert.</title>
        <authorList>
            <person name="Zhang G."/>
        </authorList>
    </citation>
    <scope>NUCLEOTIDE SEQUENCE [LARGE SCALE GENOMIC DNA]</scope>
    <source>
        <strain evidence="2 3">CCM 7311</strain>
    </source>
</reference>
<evidence type="ECO:0000259" key="1">
    <source>
        <dbReference type="Pfam" id="PF00005"/>
    </source>
</evidence>
<feature type="non-terminal residue" evidence="2">
    <location>
        <position position="1"/>
    </location>
</feature>
<dbReference type="InterPro" id="IPR003439">
    <property type="entry name" value="ABC_transporter-like_ATP-bd"/>
</dbReference>
<comment type="caution">
    <text evidence="2">The sequence shown here is derived from an EMBL/GenBank/DDBJ whole genome shotgun (WGS) entry which is preliminary data.</text>
</comment>